<keyword evidence="3" id="KW-1185">Reference proteome</keyword>
<accession>A0A0S4QS75</accession>
<dbReference type="Proteomes" id="UP000198802">
    <property type="component" value="Unassembled WGS sequence"/>
</dbReference>
<reference evidence="3" key="1">
    <citation type="submission" date="2015-11" db="EMBL/GenBank/DDBJ databases">
        <authorList>
            <person name="Varghese N."/>
        </authorList>
    </citation>
    <scope>NUCLEOTIDE SEQUENCE [LARGE SCALE GENOMIC DNA]</scope>
    <source>
        <strain evidence="3">DSM 45899</strain>
    </source>
</reference>
<feature type="region of interest" description="Disordered" evidence="1">
    <location>
        <begin position="1"/>
        <end position="34"/>
    </location>
</feature>
<evidence type="ECO:0000256" key="1">
    <source>
        <dbReference type="SAM" id="MobiDB-lite"/>
    </source>
</evidence>
<dbReference type="AlphaFoldDB" id="A0A0S4QS75"/>
<sequence>MPLHSVGVNISRRNGRTSRAARATRAARAAPSRPGRRRRRILLVPALISGYACLAACLEPAGGRAPGGQNEGWEITVYYTAVERFHEGTPPTVVRGCRQRECSFGTDLLGTFPAGFVQAVRDEGTGRITSAPLAGSMLNWSYDTGFWLDDIPSDTAGRALVPFRSAAADSSVLPAGTTFVIEECGVEEDGSEIDPSACEVLRRTSWEIRDEFTPGLGGEQHLDLYIGEENIPDFTEKSPLYLTGIGAGIRVTEPRQSQ</sequence>
<protein>
    <submittedName>
        <fullName evidence="2">Uncharacterized protein</fullName>
    </submittedName>
</protein>
<gene>
    <name evidence="2" type="ORF">Ga0074812_119103</name>
</gene>
<proteinExistence type="predicted"/>
<name>A0A0S4QS75_9ACTN</name>
<evidence type="ECO:0000313" key="2">
    <source>
        <dbReference type="EMBL" id="CUU58469.1"/>
    </source>
</evidence>
<organism evidence="2 3">
    <name type="scientific">Parafrankia irregularis</name>
    <dbReference type="NCBI Taxonomy" id="795642"/>
    <lineage>
        <taxon>Bacteria</taxon>
        <taxon>Bacillati</taxon>
        <taxon>Actinomycetota</taxon>
        <taxon>Actinomycetes</taxon>
        <taxon>Frankiales</taxon>
        <taxon>Frankiaceae</taxon>
        <taxon>Parafrankia</taxon>
    </lineage>
</organism>
<dbReference type="EMBL" id="FAOZ01000019">
    <property type="protein sequence ID" value="CUU58469.1"/>
    <property type="molecule type" value="Genomic_DNA"/>
</dbReference>
<feature type="compositionally biased region" description="Low complexity" evidence="1">
    <location>
        <begin position="17"/>
        <end position="33"/>
    </location>
</feature>
<evidence type="ECO:0000313" key="3">
    <source>
        <dbReference type="Proteomes" id="UP000198802"/>
    </source>
</evidence>